<dbReference type="Gene3D" id="1.10.10.60">
    <property type="entry name" value="Homeodomain-like"/>
    <property type="match status" value="1"/>
</dbReference>
<evidence type="ECO:0000256" key="10">
    <source>
        <dbReference type="RuleBase" id="RU000682"/>
    </source>
</evidence>
<reference evidence="14" key="1">
    <citation type="submission" date="2022-05" db="EMBL/GenBank/DDBJ databases">
        <title>The Musa troglodytarum L. genome provides insights into the mechanism of non-climacteric behaviour and enrichment of carotenoids.</title>
        <authorList>
            <person name="Wang J."/>
        </authorList>
    </citation>
    <scope>NUCLEOTIDE SEQUENCE</scope>
    <source>
        <tissue evidence="14">Leaf</tissue>
    </source>
</reference>
<dbReference type="InterPro" id="IPR009057">
    <property type="entry name" value="Homeodomain-like_sf"/>
</dbReference>
<accession>A0A9E7EB09</accession>
<evidence type="ECO:0000313" key="15">
    <source>
        <dbReference type="Proteomes" id="UP001055439"/>
    </source>
</evidence>
<dbReference type="InterPro" id="IPR003106">
    <property type="entry name" value="Leu_zip_homeo"/>
</dbReference>
<keyword evidence="2 11" id="KW-0805">Transcription regulation</keyword>
<dbReference type="GO" id="GO:0000976">
    <property type="term" value="F:transcription cis-regulatory region binding"/>
    <property type="evidence" value="ECO:0007669"/>
    <property type="project" value="UniProtKB-ARBA"/>
</dbReference>
<dbReference type="Pfam" id="PF00046">
    <property type="entry name" value="Homeodomain"/>
    <property type="match status" value="1"/>
</dbReference>
<dbReference type="GO" id="GO:0033993">
    <property type="term" value="P:response to lipid"/>
    <property type="evidence" value="ECO:0007669"/>
    <property type="project" value="UniProtKB-ARBA"/>
</dbReference>
<evidence type="ECO:0000256" key="6">
    <source>
        <dbReference type="ARBA" id="ARBA00023242"/>
    </source>
</evidence>
<dbReference type="InterPro" id="IPR001356">
    <property type="entry name" value="HD"/>
</dbReference>
<evidence type="ECO:0000256" key="8">
    <source>
        <dbReference type="ARBA" id="ARBA00054470"/>
    </source>
</evidence>
<feature type="compositionally biased region" description="Acidic residues" evidence="12">
    <location>
        <begin position="73"/>
        <end position="85"/>
    </location>
</feature>
<evidence type="ECO:0000256" key="4">
    <source>
        <dbReference type="ARBA" id="ARBA00023155"/>
    </source>
</evidence>
<organism evidence="14 15">
    <name type="scientific">Musa troglodytarum</name>
    <name type="common">fe'i banana</name>
    <dbReference type="NCBI Taxonomy" id="320322"/>
    <lineage>
        <taxon>Eukaryota</taxon>
        <taxon>Viridiplantae</taxon>
        <taxon>Streptophyta</taxon>
        <taxon>Embryophyta</taxon>
        <taxon>Tracheophyta</taxon>
        <taxon>Spermatophyta</taxon>
        <taxon>Magnoliopsida</taxon>
        <taxon>Liliopsida</taxon>
        <taxon>Zingiberales</taxon>
        <taxon>Musaceae</taxon>
        <taxon>Musa</taxon>
    </lineage>
</organism>
<keyword evidence="6 9" id="KW-0539">Nucleus</keyword>
<dbReference type="PRINTS" id="PR00031">
    <property type="entry name" value="HTHREPRESSR"/>
</dbReference>
<dbReference type="GO" id="GO:0009725">
    <property type="term" value="P:response to hormone"/>
    <property type="evidence" value="ECO:0007669"/>
    <property type="project" value="UniProtKB-ARBA"/>
</dbReference>
<evidence type="ECO:0000256" key="11">
    <source>
        <dbReference type="RuleBase" id="RU369038"/>
    </source>
</evidence>
<dbReference type="SMART" id="SM00389">
    <property type="entry name" value="HOX"/>
    <property type="match status" value="1"/>
</dbReference>
<dbReference type="PANTHER" id="PTHR24326">
    <property type="entry name" value="HOMEOBOX-LEUCINE ZIPPER PROTEIN"/>
    <property type="match status" value="1"/>
</dbReference>
<keyword evidence="4 9" id="KW-0371">Homeobox</keyword>
<dbReference type="GO" id="GO:0005634">
    <property type="term" value="C:nucleus"/>
    <property type="evidence" value="ECO:0007669"/>
    <property type="project" value="UniProtKB-SubCell"/>
</dbReference>
<comment type="function">
    <text evidence="11">Transcription factor.</text>
</comment>
<feature type="region of interest" description="Disordered" evidence="12">
    <location>
        <begin position="71"/>
        <end position="108"/>
    </location>
</feature>
<dbReference type="GO" id="GO:0009414">
    <property type="term" value="P:response to water deprivation"/>
    <property type="evidence" value="ECO:0007669"/>
    <property type="project" value="UniProtKB-ARBA"/>
</dbReference>
<comment type="function">
    <text evidence="8">Probable transcription factor that binds to the DNA sequence 5'-CAAT[AT]ATTG-3'.</text>
</comment>
<protein>
    <recommendedName>
        <fullName evidence="11">Homeobox-leucine zipper protein</fullName>
    </recommendedName>
    <alternativeName>
        <fullName evidence="11">HD-ZIP protein</fullName>
    </alternativeName>
    <alternativeName>
        <fullName evidence="11">Homeodomain transcription factor</fullName>
    </alternativeName>
</protein>
<dbReference type="FunFam" id="1.10.10.60:FF:000293">
    <property type="entry name" value="Homeobox-leucine zipper protein ATHB-7"/>
    <property type="match status" value="1"/>
</dbReference>
<evidence type="ECO:0000259" key="13">
    <source>
        <dbReference type="PROSITE" id="PS50071"/>
    </source>
</evidence>
<feature type="domain" description="Homeobox" evidence="13">
    <location>
        <begin position="101"/>
        <end position="161"/>
    </location>
</feature>
<dbReference type="InterPro" id="IPR045224">
    <property type="entry name" value="HDZip_class_I_plant"/>
</dbReference>
<feature type="DNA-binding region" description="Homeobox" evidence="9">
    <location>
        <begin position="103"/>
        <end position="162"/>
    </location>
</feature>
<dbReference type="Pfam" id="PF02183">
    <property type="entry name" value="HALZ"/>
    <property type="match status" value="1"/>
</dbReference>
<evidence type="ECO:0000256" key="2">
    <source>
        <dbReference type="ARBA" id="ARBA00023015"/>
    </source>
</evidence>
<dbReference type="PROSITE" id="PS50071">
    <property type="entry name" value="HOMEOBOX_2"/>
    <property type="match status" value="1"/>
</dbReference>
<dbReference type="InterPro" id="IPR017970">
    <property type="entry name" value="Homeobox_CS"/>
</dbReference>
<evidence type="ECO:0000256" key="1">
    <source>
        <dbReference type="ARBA" id="ARBA00004123"/>
    </source>
</evidence>
<feature type="region of interest" description="Disordered" evidence="12">
    <location>
        <begin position="206"/>
        <end position="236"/>
    </location>
</feature>
<evidence type="ECO:0000256" key="9">
    <source>
        <dbReference type="PROSITE-ProRule" id="PRU00108"/>
    </source>
</evidence>
<dbReference type="AlphaFoldDB" id="A0A9E7EB09"/>
<dbReference type="PANTHER" id="PTHR24326:SF122">
    <property type="entry name" value="HOMEOBOX-LEUCINE ZIPPER PROTEIN HOX6"/>
    <property type="match status" value="1"/>
</dbReference>
<evidence type="ECO:0000256" key="12">
    <source>
        <dbReference type="SAM" id="MobiDB-lite"/>
    </source>
</evidence>
<sequence length="305" mass="34707">MDARKQQAAVKATRPCNPSRTGVVAPHEQFVSEISTRAFIRGGGRAAHPPIRPPTSSSCCCWLTEGSAREMMESEEEQSAAEEGDCCSWMNPTAESSKGKGDRRRTRRRFSEEQIKSMESMFETQTKLEPRQKLQLARELGLQPRQVAIWFQNKRARWKSKQLEREYRALKADYDALLSGFDSLKKEKQLLLQQLQDLAELIDKAEERSNRDDEGSNDRDSEIKKDQSSRLPPKEEADLEFAVCAAEEDKKPRYFSADELVLCAGQPASSSLTSSAEQQFCLTTSWPSDQSCNNSQWWEVWPLSE</sequence>
<dbReference type="OrthoDB" id="6159439at2759"/>
<dbReference type="EMBL" id="CP097502">
    <property type="protein sequence ID" value="URD72708.1"/>
    <property type="molecule type" value="Genomic_DNA"/>
</dbReference>
<dbReference type="CDD" id="cd00086">
    <property type="entry name" value="homeodomain"/>
    <property type="match status" value="1"/>
</dbReference>
<keyword evidence="15" id="KW-1185">Reference proteome</keyword>
<evidence type="ECO:0000313" key="14">
    <source>
        <dbReference type="EMBL" id="URD72708.1"/>
    </source>
</evidence>
<evidence type="ECO:0000256" key="5">
    <source>
        <dbReference type="ARBA" id="ARBA00023163"/>
    </source>
</evidence>
<evidence type="ECO:0000256" key="3">
    <source>
        <dbReference type="ARBA" id="ARBA00023125"/>
    </source>
</evidence>
<keyword evidence="3 9" id="KW-0238">DNA-binding</keyword>
<dbReference type="Proteomes" id="UP001055439">
    <property type="component" value="Chromosome 1"/>
</dbReference>
<dbReference type="GO" id="GO:0045893">
    <property type="term" value="P:positive regulation of DNA-templated transcription"/>
    <property type="evidence" value="ECO:0007669"/>
    <property type="project" value="TreeGrafter"/>
</dbReference>
<gene>
    <name evidence="14" type="ORF">MUK42_08927</name>
</gene>
<comment type="subcellular location">
    <subcellularLocation>
        <location evidence="1 9 10">Nucleus</location>
    </subcellularLocation>
</comment>
<feature type="region of interest" description="Disordered" evidence="12">
    <location>
        <begin position="1"/>
        <end position="24"/>
    </location>
</feature>
<comment type="similarity">
    <text evidence="7 11">Belongs to the HD-ZIP homeobox family. Class I subfamily.</text>
</comment>
<dbReference type="SUPFAM" id="SSF46689">
    <property type="entry name" value="Homeodomain-like"/>
    <property type="match status" value="1"/>
</dbReference>
<proteinExistence type="inferred from homology"/>
<dbReference type="InterPro" id="IPR000047">
    <property type="entry name" value="HTH_motif"/>
</dbReference>
<dbReference type="GO" id="GO:0000981">
    <property type="term" value="F:DNA-binding transcription factor activity, RNA polymerase II-specific"/>
    <property type="evidence" value="ECO:0007669"/>
    <property type="project" value="UniProtKB-UniRule"/>
</dbReference>
<name>A0A9E7EB09_9LILI</name>
<keyword evidence="5 11" id="KW-0804">Transcription</keyword>
<dbReference type="PROSITE" id="PS00027">
    <property type="entry name" value="HOMEOBOX_1"/>
    <property type="match status" value="1"/>
</dbReference>
<evidence type="ECO:0000256" key="7">
    <source>
        <dbReference type="ARBA" id="ARBA00025748"/>
    </source>
</evidence>